<dbReference type="PANTHER" id="PTHR32552:SF68">
    <property type="entry name" value="FERRICHROME OUTER MEMBRANE TRANSPORTER_PHAGE RECEPTOR"/>
    <property type="match status" value="1"/>
</dbReference>
<evidence type="ECO:0000256" key="1">
    <source>
        <dbReference type="ARBA" id="ARBA00004571"/>
    </source>
</evidence>
<dbReference type="InterPro" id="IPR008969">
    <property type="entry name" value="CarboxyPept-like_regulatory"/>
</dbReference>
<keyword evidence="3 11" id="KW-1134">Transmembrane beta strand</keyword>
<dbReference type="Pfam" id="PF13715">
    <property type="entry name" value="CarbopepD_reg_2"/>
    <property type="match status" value="1"/>
</dbReference>
<proteinExistence type="inferred from homology"/>
<dbReference type="NCBIfam" id="TIGR04057">
    <property type="entry name" value="SusC_RagA_signa"/>
    <property type="match status" value="1"/>
</dbReference>
<evidence type="ECO:0000313" key="15">
    <source>
        <dbReference type="Proteomes" id="UP000027661"/>
    </source>
</evidence>
<comment type="caution">
    <text evidence="14">The sequence shown here is derived from an EMBL/GenBank/DDBJ whole genome shotgun (WGS) entry which is preliminary data.</text>
</comment>
<evidence type="ECO:0000256" key="5">
    <source>
        <dbReference type="ARBA" id="ARBA00022692"/>
    </source>
</evidence>
<dbReference type="PATRIC" id="fig|1339352.3.peg.2514"/>
<sequence>MRRIFTFFLTFLLGMFVTALYAQTHTVSGTVIDKDANEPLIGANVLIKGTTIGTVTDLDGKYTLQAGDKDILVFSYLSMKTIEEPVNGRTVINVKMASDTETLGEVVVTAMGIKRQSETLTYSAQTVGGKDVNDIKSVNMINSLQGKSAGMMITPNSTGAGGSSKILFRGNKSISGNNQPLVVVDGVPVMMNITNSQVDSNYGGQRDGGDAMSTINPDDIAQITLLKGASAAALYGAVAANGAIMITTKSAQSGKVSVNVSSNTTMESPMVLPEFQTTYGMSDNGTFSWGEKLSSKAPNYAKKFFRTGFTTNNSISLSGGNENIQSYFSYANVYSQGITPQNDYRSHNLNSKVGFNILKDIHIDFTAKFTNQHITNQAAAGYLWNPLTGVYLFPRGEDWNGYKENFEVYDPARGCYVQNWTNTQQQQFGNPYWMLNRQTPITDRNRYEFGGSIKWNITPDLNIQGRMRYERGEEHWVHNAYASSVGNLYPMGRMKDNRYFSDQLYGDVLVSYNHTFNDFSLSATAGSSFTKTKTSHVDLWGEGSQFSQPGSGNIFYPNIFTPNNYYGNMSTVGKDDNWMTQKRLNSVFATAQLGYREGIFLDISARNDWSSALAFTESCSFFYPSFGGSVLLNKFVDMGKNIDLFKFRASYSIVGNDVPVFMSNLLYSLGSQGAITPPDKAPFRTLKPEKTHSLEIGFDGTFLQNRLNINLTYYKTNTKNQFFSVAAPYESGLRNRYVNAGNVENKGFEFNIGWYEQFTDNFSWSTNLNFSYNDNKIKELVDDLPNGLTLTDFGGAKVILKEGGHYGDLYVRHLMRDENGKPLQNEKGEPIVSGDSMDELEYAGNMNAKVNMGWTNTFRYKDFSLSFLIDAKFGGKVISMTEAALDGWGVSKRSGEARDAGGITVDGVKFDADKYYRTTGNNNFNSPYAVENYVYDATNIRLREVTFGYTFRNLLGAGKNLTAAIIGRNLFFFHKDAPMDPDVSAGTGNGIQGVDMFALPTSRSFGLNLKLNF</sequence>
<evidence type="ECO:0000256" key="3">
    <source>
        <dbReference type="ARBA" id="ARBA00022452"/>
    </source>
</evidence>
<evidence type="ECO:0000259" key="13">
    <source>
        <dbReference type="Pfam" id="PF07715"/>
    </source>
</evidence>
<dbReference type="Pfam" id="PF07715">
    <property type="entry name" value="Plug"/>
    <property type="match status" value="1"/>
</dbReference>
<feature type="signal peptide" evidence="12">
    <location>
        <begin position="1"/>
        <end position="22"/>
    </location>
</feature>
<evidence type="ECO:0000256" key="11">
    <source>
        <dbReference type="PROSITE-ProRule" id="PRU01360"/>
    </source>
</evidence>
<dbReference type="InterPro" id="IPR023996">
    <property type="entry name" value="TonB-dep_OMP_SusC/RagA"/>
</dbReference>
<reference evidence="14 15" key="1">
    <citation type="submission" date="2014-04" db="EMBL/GenBank/DDBJ databases">
        <authorList>
            <person name="Sears C."/>
            <person name="Carroll K."/>
            <person name="Sack B.R."/>
            <person name="Qadri F."/>
            <person name="Myers L.L."/>
            <person name="Chung G.-T."/>
            <person name="Escheverria P."/>
            <person name="Fraser C.M."/>
            <person name="Sadzewicz L."/>
            <person name="Shefchek K.A."/>
            <person name="Tallon L."/>
            <person name="Das S.P."/>
            <person name="Daugherty S."/>
            <person name="Mongodin E.F."/>
        </authorList>
    </citation>
    <scope>NUCLEOTIDE SEQUENCE [LARGE SCALE GENOMIC DNA]</scope>
    <source>
        <strain evidence="14 15">3975 RP4</strain>
    </source>
</reference>
<evidence type="ECO:0000256" key="6">
    <source>
        <dbReference type="ARBA" id="ARBA00022729"/>
    </source>
</evidence>
<dbReference type="PANTHER" id="PTHR32552">
    <property type="entry name" value="FERRICHROME IRON RECEPTOR-RELATED"/>
    <property type="match status" value="1"/>
</dbReference>
<dbReference type="Gene3D" id="2.40.170.20">
    <property type="entry name" value="TonB-dependent receptor, beta-barrel domain"/>
    <property type="match status" value="1"/>
</dbReference>
<evidence type="ECO:0000256" key="7">
    <source>
        <dbReference type="ARBA" id="ARBA00023004"/>
    </source>
</evidence>
<dbReference type="Gene3D" id="2.170.130.10">
    <property type="entry name" value="TonB-dependent receptor, plug domain"/>
    <property type="match status" value="1"/>
</dbReference>
<evidence type="ECO:0000256" key="2">
    <source>
        <dbReference type="ARBA" id="ARBA00022448"/>
    </source>
</evidence>
<feature type="domain" description="TonB-dependent receptor plug" evidence="13">
    <location>
        <begin position="119"/>
        <end position="243"/>
    </location>
</feature>
<dbReference type="InterPro" id="IPR037066">
    <property type="entry name" value="Plug_dom_sf"/>
</dbReference>
<dbReference type="Proteomes" id="UP000027661">
    <property type="component" value="Unassembled WGS sequence"/>
</dbReference>
<dbReference type="SUPFAM" id="SSF49464">
    <property type="entry name" value="Carboxypeptidase regulatory domain-like"/>
    <property type="match status" value="1"/>
</dbReference>
<evidence type="ECO:0000313" key="14">
    <source>
        <dbReference type="EMBL" id="KDS53306.1"/>
    </source>
</evidence>
<keyword evidence="4" id="KW-0410">Iron transport</keyword>
<keyword evidence="7" id="KW-0408">Iron</keyword>
<dbReference type="RefSeq" id="WP_032952959.1">
    <property type="nucleotide sequence ID" value="NZ_JNHM01000031.1"/>
</dbReference>
<dbReference type="InterPro" id="IPR023997">
    <property type="entry name" value="TonB-dep_OMP_SusC/RagA_CS"/>
</dbReference>
<accession>A0A069SFK4</accession>
<name>A0A069SFK4_PHOVU</name>
<gene>
    <name evidence="14" type="ORF">M099_2616</name>
</gene>
<evidence type="ECO:0000256" key="8">
    <source>
        <dbReference type="ARBA" id="ARBA00023065"/>
    </source>
</evidence>
<dbReference type="GO" id="GO:0009279">
    <property type="term" value="C:cell outer membrane"/>
    <property type="evidence" value="ECO:0007669"/>
    <property type="project" value="UniProtKB-SubCell"/>
</dbReference>
<keyword evidence="9 11" id="KW-0472">Membrane</keyword>
<dbReference type="AlphaFoldDB" id="A0A069SFK4"/>
<comment type="similarity">
    <text evidence="11">Belongs to the TonB-dependent receptor family.</text>
</comment>
<dbReference type="InterPro" id="IPR012910">
    <property type="entry name" value="Plug_dom"/>
</dbReference>
<keyword evidence="2 11" id="KW-0813">Transport</keyword>
<dbReference type="InterPro" id="IPR039426">
    <property type="entry name" value="TonB-dep_rcpt-like"/>
</dbReference>
<dbReference type="GO" id="GO:0015344">
    <property type="term" value="F:siderophore uptake transmembrane transporter activity"/>
    <property type="evidence" value="ECO:0007669"/>
    <property type="project" value="TreeGrafter"/>
</dbReference>
<evidence type="ECO:0000256" key="4">
    <source>
        <dbReference type="ARBA" id="ARBA00022496"/>
    </source>
</evidence>
<dbReference type="SUPFAM" id="SSF56935">
    <property type="entry name" value="Porins"/>
    <property type="match status" value="1"/>
</dbReference>
<protein>
    <submittedName>
        <fullName evidence="14">TonB-linked outer membrane, SusC/RagA family protein</fullName>
    </submittedName>
</protein>
<keyword evidence="6 12" id="KW-0732">Signal</keyword>
<comment type="subcellular location">
    <subcellularLocation>
        <location evidence="1 11">Cell outer membrane</location>
        <topology evidence="1 11">Multi-pass membrane protein</topology>
    </subcellularLocation>
</comment>
<dbReference type="NCBIfam" id="TIGR04056">
    <property type="entry name" value="OMP_RagA_SusC"/>
    <property type="match status" value="1"/>
</dbReference>
<dbReference type="EMBL" id="JNHM01000031">
    <property type="protein sequence ID" value="KDS53306.1"/>
    <property type="molecule type" value="Genomic_DNA"/>
</dbReference>
<dbReference type="InterPro" id="IPR036942">
    <property type="entry name" value="Beta-barrel_TonB_sf"/>
</dbReference>
<organism evidence="14 15">
    <name type="scientific">Phocaeicola vulgatus str. 3975 RP4</name>
    <dbReference type="NCBI Taxonomy" id="1339352"/>
    <lineage>
        <taxon>Bacteria</taxon>
        <taxon>Pseudomonadati</taxon>
        <taxon>Bacteroidota</taxon>
        <taxon>Bacteroidia</taxon>
        <taxon>Bacteroidales</taxon>
        <taxon>Bacteroidaceae</taxon>
        <taxon>Phocaeicola</taxon>
    </lineage>
</organism>
<evidence type="ECO:0000256" key="12">
    <source>
        <dbReference type="SAM" id="SignalP"/>
    </source>
</evidence>
<feature type="chain" id="PRO_5001666480" evidence="12">
    <location>
        <begin position="23"/>
        <end position="1013"/>
    </location>
</feature>
<evidence type="ECO:0000256" key="9">
    <source>
        <dbReference type="ARBA" id="ARBA00023136"/>
    </source>
</evidence>
<keyword evidence="10 11" id="KW-0998">Cell outer membrane</keyword>
<evidence type="ECO:0000256" key="10">
    <source>
        <dbReference type="ARBA" id="ARBA00023237"/>
    </source>
</evidence>
<keyword evidence="8" id="KW-0406">Ion transport</keyword>
<keyword evidence="5 11" id="KW-0812">Transmembrane</keyword>
<dbReference type="PROSITE" id="PS52016">
    <property type="entry name" value="TONB_DEPENDENT_REC_3"/>
    <property type="match status" value="1"/>
</dbReference>